<reference evidence="1 2" key="1">
    <citation type="journal article" date="2010" name="BMC Genomics">
        <title>Comparative genomics and proteomics of Helicobacter mustelae, an ulcerogenic and carcinogenic gastric pathogen.</title>
        <authorList>
            <person name="O'Toole P.W."/>
            <person name="Snelling W.J."/>
            <person name="Canchaya C."/>
            <person name="Forde B.M."/>
            <person name="Hardie K.R."/>
            <person name="Josenhans C."/>
            <person name="Graham R.L.J."/>
            <person name="McMullan G."/>
            <person name="Parkhill J."/>
            <person name="Belda E."/>
            <person name="Bentley S.D."/>
        </authorList>
    </citation>
    <scope>NUCLEOTIDE SEQUENCE [LARGE SCALE GENOMIC DNA]</scope>
    <source>
        <strain evidence="2">ATCC 43772 / LMG 18044 / NCTC 12198 / 12198</strain>
    </source>
</reference>
<gene>
    <name evidence="1" type="ordered locus">HMU10710</name>
</gene>
<proteinExistence type="predicted"/>
<accession>D3UIK5</accession>
<evidence type="ECO:0000313" key="2">
    <source>
        <dbReference type="Proteomes" id="UP000001522"/>
    </source>
</evidence>
<sequence length="43" mass="4710">MGVRILAFCLGGIVARNVRNTRSAANARKIGAEQNQFFPKSVF</sequence>
<keyword evidence="2" id="KW-1185">Reference proteome</keyword>
<dbReference type="Proteomes" id="UP000001522">
    <property type="component" value="Chromosome"/>
</dbReference>
<dbReference type="HOGENOM" id="CLU_3234432_0_0_7"/>
<protein>
    <submittedName>
        <fullName evidence="1">Uncharacterized protein</fullName>
    </submittedName>
</protein>
<evidence type="ECO:0000313" key="1">
    <source>
        <dbReference type="EMBL" id="CBG40328.1"/>
    </source>
</evidence>
<name>D3UIK5_HELM1</name>
<dbReference type="EMBL" id="FN555004">
    <property type="protein sequence ID" value="CBG40328.1"/>
    <property type="molecule type" value="Genomic_DNA"/>
</dbReference>
<dbReference type="KEGG" id="hms:HMU10710"/>
<dbReference type="AlphaFoldDB" id="D3UIK5"/>
<organism evidence="1 2">
    <name type="scientific">Helicobacter mustelae (strain ATCC 43772 / CCUG 25715 / CIP 103759 / LMG 18044 / NCTC 12198 / R85-136P)</name>
    <name type="common">Campylobacter mustelae</name>
    <dbReference type="NCBI Taxonomy" id="679897"/>
    <lineage>
        <taxon>Bacteria</taxon>
        <taxon>Pseudomonadati</taxon>
        <taxon>Campylobacterota</taxon>
        <taxon>Epsilonproteobacteria</taxon>
        <taxon>Campylobacterales</taxon>
        <taxon>Helicobacteraceae</taxon>
        <taxon>Helicobacter</taxon>
    </lineage>
</organism>